<gene>
    <name evidence="4" type="ORF">ABS361_14685</name>
</gene>
<dbReference type="PANTHER" id="PTHR44943">
    <property type="entry name" value="CELLULOSE SYNTHASE OPERON PROTEIN C"/>
    <property type="match status" value="1"/>
</dbReference>
<dbReference type="InterPro" id="IPR019734">
    <property type="entry name" value="TPR_rpt"/>
</dbReference>
<dbReference type="RefSeq" id="WP_407048433.1">
    <property type="nucleotide sequence ID" value="NZ_CP158568.1"/>
</dbReference>
<keyword evidence="2 3" id="KW-0802">TPR repeat</keyword>
<dbReference type="SUPFAM" id="SSF48452">
    <property type="entry name" value="TPR-like"/>
    <property type="match status" value="1"/>
</dbReference>
<dbReference type="SUPFAM" id="SSF53756">
    <property type="entry name" value="UDP-Glycosyltransferase/glycogen phosphorylase"/>
    <property type="match status" value="1"/>
</dbReference>
<feature type="repeat" description="TPR" evidence="3">
    <location>
        <begin position="39"/>
        <end position="72"/>
    </location>
</feature>
<evidence type="ECO:0000256" key="2">
    <source>
        <dbReference type="ARBA" id="ARBA00022803"/>
    </source>
</evidence>
<dbReference type="InterPro" id="IPR051685">
    <property type="entry name" value="Ycf3/AcsC/BcsC/TPR_MFPF"/>
</dbReference>
<dbReference type="EMBL" id="CP158568">
    <property type="protein sequence ID" value="XBY43333.1"/>
    <property type="molecule type" value="Genomic_DNA"/>
</dbReference>
<dbReference type="SMART" id="SM00028">
    <property type="entry name" value="TPR"/>
    <property type="match status" value="5"/>
</dbReference>
<keyword evidence="1" id="KW-0677">Repeat</keyword>
<dbReference type="KEGG" id="mflg:ABS361_14685"/>
<organism evidence="4">
    <name type="scientific">Methyloraptor flagellatus</name>
    <dbReference type="NCBI Taxonomy" id="3162530"/>
    <lineage>
        <taxon>Bacteria</taxon>
        <taxon>Pseudomonadati</taxon>
        <taxon>Pseudomonadota</taxon>
        <taxon>Alphaproteobacteria</taxon>
        <taxon>Hyphomicrobiales</taxon>
        <taxon>Ancalomicrobiaceae</taxon>
        <taxon>Methyloraptor</taxon>
    </lineage>
</organism>
<reference evidence="4" key="1">
    <citation type="submission" date="2024-06" db="EMBL/GenBank/DDBJ databases">
        <title>Methylostella associata gen. nov., sp. nov., a novel Ancalomicrobiaceae-affiliated facultatively methylotrophic bacteria that feed on methanotrophs of the genus Methylococcus.</title>
        <authorList>
            <person name="Saltykova V."/>
            <person name="Danilova O.V."/>
            <person name="Oshkin I.Y."/>
            <person name="Belova S.E."/>
            <person name="Pimenov N.V."/>
            <person name="Dedysh S.N."/>
        </authorList>
    </citation>
    <scope>NUCLEOTIDE SEQUENCE</scope>
    <source>
        <strain evidence="4">S20</strain>
    </source>
</reference>
<dbReference type="PANTHER" id="PTHR44943:SF8">
    <property type="entry name" value="TPR REPEAT-CONTAINING PROTEIN MJ0263"/>
    <property type="match status" value="1"/>
</dbReference>
<sequence length="549" mass="59134">MNPKTIKALTEASRLIGEGRKDRALAHLEARIEHVKSTPIGLTLLGLLLAEAGRHGEALERIERALKLDPAYVEAYRQQTRSLGTVGRDQDALAAAEAGLRLAPGDPDLLLQKAVSLQELKRLDEAADTYAAALALHPANPHLLAGLGLLLLRLDRPAEALNALEHAEQHAGAAPGYDGAAIARNRAAALEALGRDEEALAAIETARAGRGDPQIELSRALLLLALGRWQEGWAAYEVRDMSAARGDVATIESLRAHLRANGFTVPEIGNDPLARTPVWAPDAPEGSTLIVTAEQGLGDILQMARYLPILAARAKVTMRAPKPLHRFLASVDAPIEFVDRIEKGRRFDHKIAMFSIPRVLGTTPETVPVTVPYLRADPERVAAWRDRLGPEGFKVVIAWQGNPLGTIDRGRSVPLTAFAPLAAIPGVRLISVQKTYGLDQLDRLPDGMRVETLGTEFDGGEDAFLDTAAVMAACDLVVTTDTSVVHVAGATGRPTCVALKFQPDWRWRLGGHTSPWYPTVTPVRQSRPGAWDDVFERIAALVAARAAAV</sequence>
<dbReference type="Gene3D" id="3.40.50.2000">
    <property type="entry name" value="Glycogen Phosphorylase B"/>
    <property type="match status" value="1"/>
</dbReference>
<accession>A0AAU7X9J0</accession>
<evidence type="ECO:0000313" key="4">
    <source>
        <dbReference type="EMBL" id="XBY43333.1"/>
    </source>
</evidence>
<dbReference type="PROSITE" id="PS50005">
    <property type="entry name" value="TPR"/>
    <property type="match status" value="1"/>
</dbReference>
<evidence type="ECO:0000256" key="1">
    <source>
        <dbReference type="ARBA" id="ARBA00022737"/>
    </source>
</evidence>
<evidence type="ECO:0000256" key="3">
    <source>
        <dbReference type="PROSITE-ProRule" id="PRU00339"/>
    </source>
</evidence>
<protein>
    <submittedName>
        <fullName evidence="4">Tetratricopeptide repeat-containing glycosyltransferase family protein</fullName>
    </submittedName>
</protein>
<dbReference type="InterPro" id="IPR011990">
    <property type="entry name" value="TPR-like_helical_dom_sf"/>
</dbReference>
<dbReference type="Pfam" id="PF13432">
    <property type="entry name" value="TPR_16"/>
    <property type="match status" value="2"/>
</dbReference>
<proteinExistence type="predicted"/>
<dbReference type="AlphaFoldDB" id="A0AAU7X9J0"/>
<name>A0AAU7X9J0_9HYPH</name>
<dbReference type="Gene3D" id="1.25.40.10">
    <property type="entry name" value="Tetratricopeptide repeat domain"/>
    <property type="match status" value="1"/>
</dbReference>